<evidence type="ECO:0000313" key="2">
    <source>
        <dbReference type="EMBL" id="SDC37507.1"/>
    </source>
</evidence>
<dbReference type="AlphaFoldDB" id="A0A1G6L2T3"/>
<feature type="transmembrane region" description="Helical" evidence="1">
    <location>
        <begin position="21"/>
        <end position="43"/>
    </location>
</feature>
<sequence>MRMMKPGYCALAEPQGMTQTVFRCLAWGLILGLFIVTDTPLAFRPHTLISANIDRFAALFIIGVAFSLAYPKHVLPILLVLLAIVVGFELIQRLLPDRHGYVKDMFVKGAGCCAGVFIATALRRSFSVISRRTDSPLA</sequence>
<feature type="transmembrane region" description="Helical" evidence="1">
    <location>
        <begin position="77"/>
        <end position="95"/>
    </location>
</feature>
<evidence type="ECO:0000313" key="3">
    <source>
        <dbReference type="Proteomes" id="UP000199245"/>
    </source>
</evidence>
<name>A0A1G6L2T3_9BRAD</name>
<dbReference type="RefSeq" id="WP_092079104.1">
    <property type="nucleotide sequence ID" value="NZ_FMZW01000002.1"/>
</dbReference>
<protein>
    <submittedName>
        <fullName evidence="2">VanZ like family protein</fullName>
    </submittedName>
</protein>
<feature type="transmembrane region" description="Helical" evidence="1">
    <location>
        <begin position="101"/>
        <end position="122"/>
    </location>
</feature>
<keyword evidence="1" id="KW-1133">Transmembrane helix</keyword>
<feature type="transmembrane region" description="Helical" evidence="1">
    <location>
        <begin position="49"/>
        <end position="70"/>
    </location>
</feature>
<gene>
    <name evidence="2" type="ORF">SAMN05216337_1002306</name>
</gene>
<organism evidence="2 3">
    <name type="scientific">Bradyrhizobium brasilense</name>
    <dbReference type="NCBI Taxonomy" id="1419277"/>
    <lineage>
        <taxon>Bacteria</taxon>
        <taxon>Pseudomonadati</taxon>
        <taxon>Pseudomonadota</taxon>
        <taxon>Alphaproteobacteria</taxon>
        <taxon>Hyphomicrobiales</taxon>
        <taxon>Nitrobacteraceae</taxon>
        <taxon>Bradyrhizobium</taxon>
    </lineage>
</organism>
<evidence type="ECO:0000256" key="1">
    <source>
        <dbReference type="SAM" id="Phobius"/>
    </source>
</evidence>
<keyword evidence="1" id="KW-0472">Membrane</keyword>
<accession>A0A1G6L2T3</accession>
<keyword evidence="1" id="KW-0812">Transmembrane</keyword>
<reference evidence="2 3" key="1">
    <citation type="submission" date="2016-10" db="EMBL/GenBank/DDBJ databases">
        <authorList>
            <person name="de Groot N.N."/>
        </authorList>
    </citation>
    <scope>NUCLEOTIDE SEQUENCE [LARGE SCALE GENOMIC DNA]</scope>
    <source>
        <strain evidence="2 3">R5</strain>
    </source>
</reference>
<dbReference type="Proteomes" id="UP000199245">
    <property type="component" value="Unassembled WGS sequence"/>
</dbReference>
<dbReference type="EMBL" id="FMZW01000002">
    <property type="protein sequence ID" value="SDC37507.1"/>
    <property type="molecule type" value="Genomic_DNA"/>
</dbReference>
<proteinExistence type="predicted"/>